<dbReference type="Proteomes" id="UP000005697">
    <property type="component" value="Unassembled WGS sequence"/>
</dbReference>
<sequence length="41" mass="4594">MGAREQVEALSVSERRKTSGSLCPCCPGYLKLQREKHTNTE</sequence>
<name>F0F9Q5_9BACT</name>
<feature type="region of interest" description="Disordered" evidence="1">
    <location>
        <begin position="1"/>
        <end position="20"/>
    </location>
</feature>
<proteinExistence type="predicted"/>
<dbReference type="HOGENOM" id="CLU_3274577_0_0_10"/>
<comment type="caution">
    <text evidence="2">The sequence shown here is derived from an EMBL/GenBank/DDBJ whole genome shotgun (WGS) entry which is preliminary data.</text>
</comment>
<evidence type="ECO:0000256" key="1">
    <source>
        <dbReference type="SAM" id="MobiDB-lite"/>
    </source>
</evidence>
<reference evidence="2 3" key="1">
    <citation type="submission" date="2011-01" db="EMBL/GenBank/DDBJ databases">
        <authorList>
            <person name="Muzny D."/>
            <person name="Qin X."/>
            <person name="Deng J."/>
            <person name="Jiang H."/>
            <person name="Liu Y."/>
            <person name="Qu J."/>
            <person name="Song X.-Z."/>
            <person name="Zhang L."/>
            <person name="Thornton R."/>
            <person name="Coyle M."/>
            <person name="Francisco L."/>
            <person name="Jackson L."/>
            <person name="Javaid M."/>
            <person name="Korchina V."/>
            <person name="Kovar C."/>
            <person name="Mata R."/>
            <person name="Mathew T."/>
            <person name="Ngo R."/>
            <person name="Nguyen L."/>
            <person name="Nguyen N."/>
            <person name="Okwuonu G."/>
            <person name="Ongeri F."/>
            <person name="Pham C."/>
            <person name="Simmons D."/>
            <person name="Wilczek-Boney K."/>
            <person name="Hale W."/>
            <person name="Jakkamsetti A."/>
            <person name="Pham P."/>
            <person name="Ruth R."/>
            <person name="San Lucas F."/>
            <person name="Warren J."/>
            <person name="Zhang J."/>
            <person name="Zhao Z."/>
            <person name="Zhou C."/>
            <person name="Zhu D."/>
            <person name="Lee S."/>
            <person name="Bess C."/>
            <person name="Blankenburg K."/>
            <person name="Forbes L."/>
            <person name="Fu Q."/>
            <person name="Gubbala S."/>
            <person name="Hirani K."/>
            <person name="Jayaseelan J.C."/>
            <person name="Lara F."/>
            <person name="Munidasa M."/>
            <person name="Palculict T."/>
            <person name="Patil S."/>
            <person name="Pu L.-L."/>
            <person name="Saada N."/>
            <person name="Tang L."/>
            <person name="Weissenberger G."/>
            <person name="Zhu Y."/>
            <person name="Hemphill L."/>
            <person name="Shang Y."/>
            <person name="Youmans B."/>
            <person name="Ayvaz T."/>
            <person name="Ross M."/>
            <person name="Santibanez J."/>
            <person name="Aqrawi P."/>
            <person name="Gross S."/>
            <person name="Joshi V."/>
            <person name="Fowler G."/>
            <person name="Nazareth L."/>
            <person name="Reid J."/>
            <person name="Worley K."/>
            <person name="Petrosino J."/>
            <person name="Highlander S."/>
            <person name="Gibbs R."/>
        </authorList>
    </citation>
    <scope>NUCLEOTIDE SEQUENCE [LARGE SCALE GENOMIC DNA]</scope>
    <source>
        <strain evidence="2 3">DSM 16608</strain>
    </source>
</reference>
<organism evidence="2 3">
    <name type="scientific">Prevotella multiformis DSM 16608</name>
    <dbReference type="NCBI Taxonomy" id="888743"/>
    <lineage>
        <taxon>Bacteria</taxon>
        <taxon>Pseudomonadati</taxon>
        <taxon>Bacteroidota</taxon>
        <taxon>Bacteroidia</taxon>
        <taxon>Bacteroidales</taxon>
        <taxon>Prevotellaceae</taxon>
        <taxon>Prevotella</taxon>
    </lineage>
</organism>
<keyword evidence="3" id="KW-1185">Reference proteome</keyword>
<evidence type="ECO:0000313" key="2">
    <source>
        <dbReference type="EMBL" id="EGC19071.1"/>
    </source>
</evidence>
<accession>F0F9Q5</accession>
<dbReference type="EMBL" id="AEWX01000034">
    <property type="protein sequence ID" value="EGC19071.1"/>
    <property type="molecule type" value="Genomic_DNA"/>
</dbReference>
<dbReference type="AlphaFoldDB" id="F0F9Q5"/>
<dbReference type="STRING" id="888743.HMPREF9141_2322"/>
<evidence type="ECO:0000313" key="3">
    <source>
        <dbReference type="Proteomes" id="UP000005697"/>
    </source>
</evidence>
<gene>
    <name evidence="2" type="ORF">HMPREF9141_2322</name>
</gene>
<protein>
    <submittedName>
        <fullName evidence="2">Uncharacterized protein</fullName>
    </submittedName>
</protein>